<dbReference type="EMBL" id="KZ293702">
    <property type="protein sequence ID" value="PBK83937.1"/>
    <property type="molecule type" value="Genomic_DNA"/>
</dbReference>
<accession>A0A2H3D4G1</accession>
<organism evidence="2 3">
    <name type="scientific">Armillaria gallica</name>
    <name type="common">Bulbous honey fungus</name>
    <name type="synonym">Armillaria bulbosa</name>
    <dbReference type="NCBI Taxonomy" id="47427"/>
    <lineage>
        <taxon>Eukaryota</taxon>
        <taxon>Fungi</taxon>
        <taxon>Dikarya</taxon>
        <taxon>Basidiomycota</taxon>
        <taxon>Agaricomycotina</taxon>
        <taxon>Agaricomycetes</taxon>
        <taxon>Agaricomycetidae</taxon>
        <taxon>Agaricales</taxon>
        <taxon>Marasmiineae</taxon>
        <taxon>Physalacriaceae</taxon>
        <taxon>Armillaria</taxon>
    </lineage>
</organism>
<sequence>MSTAADFTYQTLQHNPSPLLHKRQPEQPRQAWDGLYGAVLDQSTILTTPNAGQGLLQPPLGRNREVMMRQDYRYGQDDHLIWPQPYNPLHPHFACIRRSGGGTPFDVLYQPVRRRDFFESETASGIRGPGLWNTVALERLRSICKLVFAEVNSKEWEPSVQCVLITNSHYIHLFLECLAALPMVFERLRLCVAETQRLVQEEGQRVYDYLVGVFTANHTVAQECYLAGIPVWVLQPFSQADQLRIDELGPIQSPADFLIPSEMSPLRLRPVYIGSATDEGKYCAIETFTHNHLAAPNPFALSNNPASSSRSHPAPRVTDQARYRPYKRPDQSHRGCPLPINKSNQTSRFDNPTHSLLPPLIDTWRLGLETVNADKARPPCAAHGYALPRPDLFCTVQSEEKLKSLLASWLHLRVGLLACFNCHYEVDVKNHQLWRTILQMDWLNIQKSTDANIEQSATANA</sequence>
<reference evidence="3" key="1">
    <citation type="journal article" date="2017" name="Nat. Ecol. Evol.">
        <title>Genome expansion and lineage-specific genetic innovations in the forest pathogenic fungi Armillaria.</title>
        <authorList>
            <person name="Sipos G."/>
            <person name="Prasanna A.N."/>
            <person name="Walter M.C."/>
            <person name="O'Connor E."/>
            <person name="Balint B."/>
            <person name="Krizsan K."/>
            <person name="Kiss B."/>
            <person name="Hess J."/>
            <person name="Varga T."/>
            <person name="Slot J."/>
            <person name="Riley R."/>
            <person name="Boka B."/>
            <person name="Rigling D."/>
            <person name="Barry K."/>
            <person name="Lee J."/>
            <person name="Mihaltcheva S."/>
            <person name="LaButti K."/>
            <person name="Lipzen A."/>
            <person name="Waldron R."/>
            <person name="Moloney N.M."/>
            <person name="Sperisen C."/>
            <person name="Kredics L."/>
            <person name="Vagvoelgyi C."/>
            <person name="Patrignani A."/>
            <person name="Fitzpatrick D."/>
            <person name="Nagy I."/>
            <person name="Doyle S."/>
            <person name="Anderson J.B."/>
            <person name="Grigoriev I.V."/>
            <person name="Gueldener U."/>
            <person name="Muensterkoetter M."/>
            <person name="Nagy L.G."/>
        </authorList>
    </citation>
    <scope>NUCLEOTIDE SEQUENCE [LARGE SCALE GENOMIC DNA]</scope>
    <source>
        <strain evidence="3">Ar21-2</strain>
    </source>
</reference>
<dbReference type="Proteomes" id="UP000217790">
    <property type="component" value="Unassembled WGS sequence"/>
</dbReference>
<evidence type="ECO:0000256" key="1">
    <source>
        <dbReference type="SAM" id="MobiDB-lite"/>
    </source>
</evidence>
<keyword evidence="3" id="KW-1185">Reference proteome</keyword>
<feature type="compositionally biased region" description="Polar residues" evidence="1">
    <location>
        <begin position="341"/>
        <end position="352"/>
    </location>
</feature>
<name>A0A2H3D4G1_ARMGA</name>
<dbReference type="AlphaFoldDB" id="A0A2H3D4G1"/>
<dbReference type="OrthoDB" id="2634326at2759"/>
<protein>
    <submittedName>
        <fullName evidence="2">Uncharacterized protein</fullName>
    </submittedName>
</protein>
<dbReference type="InParanoid" id="A0A2H3D4G1"/>
<evidence type="ECO:0000313" key="2">
    <source>
        <dbReference type="EMBL" id="PBK83937.1"/>
    </source>
</evidence>
<feature type="compositionally biased region" description="Basic and acidic residues" evidence="1">
    <location>
        <begin position="319"/>
        <end position="333"/>
    </location>
</feature>
<proteinExistence type="predicted"/>
<feature type="region of interest" description="Disordered" evidence="1">
    <location>
        <begin position="299"/>
        <end position="352"/>
    </location>
</feature>
<feature type="compositionally biased region" description="Low complexity" evidence="1">
    <location>
        <begin position="302"/>
        <end position="316"/>
    </location>
</feature>
<gene>
    <name evidence="2" type="ORF">ARMGADRAFT_1037541</name>
</gene>
<evidence type="ECO:0000313" key="3">
    <source>
        <dbReference type="Proteomes" id="UP000217790"/>
    </source>
</evidence>